<keyword evidence="2" id="KW-0812">Transmembrane</keyword>
<dbReference type="AlphaFoldDB" id="A0A177DH55"/>
<feature type="transmembrane region" description="Helical" evidence="2">
    <location>
        <begin position="156"/>
        <end position="176"/>
    </location>
</feature>
<reference evidence="3 4" key="1">
    <citation type="submission" date="2016-05" db="EMBL/GenBank/DDBJ databases">
        <title>Comparative analysis of secretome profiles of manganese(II)-oxidizing ascomycete fungi.</title>
        <authorList>
            <consortium name="DOE Joint Genome Institute"/>
            <person name="Zeiner C.A."/>
            <person name="Purvine S.O."/>
            <person name="Zink E.M."/>
            <person name="Wu S."/>
            <person name="Pasa-Tolic L."/>
            <person name="Chaput D.L."/>
            <person name="Haridas S."/>
            <person name="Grigoriev I.V."/>
            <person name="Santelli C.M."/>
            <person name="Hansel C.M."/>
        </authorList>
    </citation>
    <scope>NUCLEOTIDE SEQUENCE [LARGE SCALE GENOMIC DNA]</scope>
    <source>
        <strain evidence="3 4">SRC1lrK2f</strain>
    </source>
</reference>
<gene>
    <name evidence="3" type="ORF">CC77DRAFT_991974</name>
</gene>
<keyword evidence="4" id="KW-1185">Reference proteome</keyword>
<dbReference type="Proteomes" id="UP000077248">
    <property type="component" value="Unassembled WGS sequence"/>
</dbReference>
<dbReference type="RefSeq" id="XP_018384237.1">
    <property type="nucleotide sequence ID" value="XM_018536371.1"/>
</dbReference>
<feature type="transmembrane region" description="Helical" evidence="2">
    <location>
        <begin position="132"/>
        <end position="150"/>
    </location>
</feature>
<feature type="compositionally biased region" description="Basic and acidic residues" evidence="1">
    <location>
        <begin position="17"/>
        <end position="27"/>
    </location>
</feature>
<evidence type="ECO:0000256" key="1">
    <source>
        <dbReference type="SAM" id="MobiDB-lite"/>
    </source>
</evidence>
<evidence type="ECO:0000313" key="3">
    <source>
        <dbReference type="EMBL" id="OAG18816.1"/>
    </source>
</evidence>
<keyword evidence="2" id="KW-0472">Membrane</keyword>
<protein>
    <submittedName>
        <fullName evidence="3">Uncharacterized protein</fullName>
    </submittedName>
</protein>
<organism evidence="3 4">
    <name type="scientific">Alternaria alternata</name>
    <name type="common">Alternaria rot fungus</name>
    <name type="synonym">Torula alternata</name>
    <dbReference type="NCBI Taxonomy" id="5599"/>
    <lineage>
        <taxon>Eukaryota</taxon>
        <taxon>Fungi</taxon>
        <taxon>Dikarya</taxon>
        <taxon>Ascomycota</taxon>
        <taxon>Pezizomycotina</taxon>
        <taxon>Dothideomycetes</taxon>
        <taxon>Pleosporomycetidae</taxon>
        <taxon>Pleosporales</taxon>
        <taxon>Pleosporineae</taxon>
        <taxon>Pleosporaceae</taxon>
        <taxon>Alternaria</taxon>
        <taxon>Alternaria sect. Alternaria</taxon>
        <taxon>Alternaria alternata complex</taxon>
    </lineage>
</organism>
<proteinExistence type="predicted"/>
<name>A0A177DH55_ALTAL</name>
<keyword evidence="2" id="KW-1133">Transmembrane helix</keyword>
<dbReference type="EMBL" id="KV441482">
    <property type="protein sequence ID" value="OAG18816.1"/>
    <property type="molecule type" value="Genomic_DNA"/>
</dbReference>
<evidence type="ECO:0000313" key="4">
    <source>
        <dbReference type="Proteomes" id="UP000077248"/>
    </source>
</evidence>
<sequence length="203" mass="22312">MAARAHAAKPTGTGTRSDLENADHNNKQADSLTCASNDPPLPSESATSVEVRAFLTDVLCTQYGVESEASRNIASLWTVGSGRELRTYPAHMFFSVFGDQAGWVLYKEVGSRTTRMNIKQNPNFDATKNRSVISGVCAIEAMLAFIFMVLPRLRWISGLLFAFCTVVLLSMMLIAVTGTPDPRKVPEAKLKVSYGRWFNNLKS</sequence>
<dbReference type="VEuPathDB" id="FungiDB:CC77DRAFT_991974"/>
<dbReference type="GeneID" id="29121965"/>
<dbReference type="KEGG" id="aalt:CC77DRAFT_991974"/>
<dbReference type="OMA" id="TRMNIKQ"/>
<feature type="region of interest" description="Disordered" evidence="1">
    <location>
        <begin position="1"/>
        <end position="44"/>
    </location>
</feature>
<accession>A0A177DH55</accession>
<evidence type="ECO:0000256" key="2">
    <source>
        <dbReference type="SAM" id="Phobius"/>
    </source>
</evidence>